<feature type="domain" description="GRIP" evidence="6">
    <location>
        <begin position="310"/>
        <end position="361"/>
    </location>
</feature>
<dbReference type="STRING" id="1051891.A0A0C3KIC3"/>
<dbReference type="GO" id="GO:0005794">
    <property type="term" value="C:Golgi apparatus"/>
    <property type="evidence" value="ECO:0007669"/>
    <property type="project" value="UniProtKB-SubCell"/>
</dbReference>
<reference evidence="7 8" key="1">
    <citation type="submission" date="2014-04" db="EMBL/GenBank/DDBJ databases">
        <authorList>
            <consortium name="DOE Joint Genome Institute"/>
            <person name="Kuo A."/>
            <person name="Girlanda M."/>
            <person name="Perotto S."/>
            <person name="Kohler A."/>
            <person name="Nagy L.G."/>
            <person name="Floudas D."/>
            <person name="Copeland A."/>
            <person name="Barry K.W."/>
            <person name="Cichocki N."/>
            <person name="Veneault-Fourrey C."/>
            <person name="LaButti K."/>
            <person name="Lindquist E.A."/>
            <person name="Lipzen A."/>
            <person name="Lundell T."/>
            <person name="Morin E."/>
            <person name="Murat C."/>
            <person name="Sun H."/>
            <person name="Tunlid A."/>
            <person name="Henrissat B."/>
            <person name="Grigoriev I.V."/>
            <person name="Hibbett D.S."/>
            <person name="Martin F."/>
            <person name="Nordberg H.P."/>
            <person name="Cantor M.N."/>
            <person name="Hua S.X."/>
        </authorList>
    </citation>
    <scope>NUCLEOTIDE SEQUENCE [LARGE SCALE GENOMIC DNA]</scope>
    <source>
        <strain evidence="7 8">MUT 4182</strain>
    </source>
</reference>
<proteinExistence type="predicted"/>
<dbReference type="PROSITE" id="PS50913">
    <property type="entry name" value="GRIP"/>
    <property type="match status" value="1"/>
</dbReference>
<evidence type="ECO:0000256" key="4">
    <source>
        <dbReference type="SAM" id="Coils"/>
    </source>
</evidence>
<reference evidence="8" key="2">
    <citation type="submission" date="2015-01" db="EMBL/GenBank/DDBJ databases">
        <title>Evolutionary Origins and Diversification of the Mycorrhizal Mutualists.</title>
        <authorList>
            <consortium name="DOE Joint Genome Institute"/>
            <consortium name="Mycorrhizal Genomics Consortium"/>
            <person name="Kohler A."/>
            <person name="Kuo A."/>
            <person name="Nagy L.G."/>
            <person name="Floudas D."/>
            <person name="Copeland A."/>
            <person name="Barry K.W."/>
            <person name="Cichocki N."/>
            <person name="Veneault-Fourrey C."/>
            <person name="LaButti K."/>
            <person name="Lindquist E.A."/>
            <person name="Lipzen A."/>
            <person name="Lundell T."/>
            <person name="Morin E."/>
            <person name="Murat C."/>
            <person name="Riley R."/>
            <person name="Ohm R."/>
            <person name="Sun H."/>
            <person name="Tunlid A."/>
            <person name="Henrissat B."/>
            <person name="Grigoriev I.V."/>
            <person name="Hibbett D.S."/>
            <person name="Martin F."/>
        </authorList>
    </citation>
    <scope>NUCLEOTIDE SEQUENCE [LARGE SCALE GENOMIC DNA]</scope>
    <source>
        <strain evidence="8">MUT 4182</strain>
    </source>
</reference>
<feature type="compositionally biased region" description="Basic and acidic residues" evidence="5">
    <location>
        <begin position="25"/>
        <end position="39"/>
    </location>
</feature>
<feature type="region of interest" description="Disordered" evidence="5">
    <location>
        <begin position="360"/>
        <end position="395"/>
    </location>
</feature>
<protein>
    <recommendedName>
        <fullName evidence="6">GRIP domain-containing protein</fullName>
    </recommendedName>
</protein>
<gene>
    <name evidence="7" type="ORF">M407DRAFT_15839</name>
</gene>
<name>A0A0C3KIC3_9AGAM</name>
<dbReference type="InterPro" id="IPR000237">
    <property type="entry name" value="GRIP_dom"/>
</dbReference>
<dbReference type="EMBL" id="KN823144">
    <property type="protein sequence ID" value="KIO21248.1"/>
    <property type="molecule type" value="Genomic_DNA"/>
</dbReference>
<dbReference type="OrthoDB" id="425925at2759"/>
<feature type="coiled-coil region" evidence="4">
    <location>
        <begin position="271"/>
        <end position="316"/>
    </location>
</feature>
<evidence type="ECO:0000256" key="3">
    <source>
        <dbReference type="ARBA" id="ARBA00023054"/>
    </source>
</evidence>
<dbReference type="GO" id="GO:0007030">
    <property type="term" value="P:Golgi organization"/>
    <property type="evidence" value="ECO:0007669"/>
    <property type="project" value="TreeGrafter"/>
</dbReference>
<keyword evidence="2" id="KW-0333">Golgi apparatus</keyword>
<feature type="region of interest" description="Disordered" evidence="5">
    <location>
        <begin position="1"/>
        <end position="39"/>
    </location>
</feature>
<sequence length="474" mass="52459">MASQTQPQDGGASDGMAGLRLSTDSNDRDTNDEPTNDVEKLQLELERTRAEKDVLADQYNGLLAKLTTMRNTLGNKLREDAEELDRREQLIQQFTTQNEELNVSVTTLRDELVLASNESAKLSEELSLIRSRAVEESAHEASIREGQILELQNELEICRTERDEWERVAQQESMAADEARSLLDSARREWEIEEAQREKDAQDLAMEKEKSANLQSVLEDFQAAKDAEIRSALADYELQILQTTQSLAEFKSRALSAEAELSEVGSNAGRLAEVEQELKDKAALIAKLRHENVIANEHLTEALRRLRKNASDENVDRRLVTNVILSYLTTARGDSKRFEMLSLLASILSWSDAERETAGLQKQSAAAKQQAPLGRKSSAAMGGRPSPLEVPKQEESESFSKLWVEFLLKESTQGTPEPSSAATPRQPTNPSSPSGNWSPVGTRSPVMSRLPSLSSGNASSRASPGRDRSSTTGH</sequence>
<dbReference type="Proteomes" id="UP000054248">
    <property type="component" value="Unassembled WGS sequence"/>
</dbReference>
<accession>A0A0C3KIC3</accession>
<keyword evidence="8" id="KW-1185">Reference proteome</keyword>
<dbReference type="PANTHER" id="PTHR18921:SF2">
    <property type="entry name" value="THYROID RECEPTOR-INTERACTING PROTEIN 11"/>
    <property type="match status" value="1"/>
</dbReference>
<keyword evidence="3 4" id="KW-0175">Coiled coil</keyword>
<dbReference type="HOGENOM" id="CLU_020680_2_0_1"/>
<comment type="subcellular location">
    <subcellularLocation>
        <location evidence="1">Golgi apparatus</location>
    </subcellularLocation>
</comment>
<dbReference type="InterPro" id="IPR019459">
    <property type="entry name" value="GRAB"/>
</dbReference>
<feature type="region of interest" description="Disordered" evidence="5">
    <location>
        <begin position="410"/>
        <end position="474"/>
    </location>
</feature>
<dbReference type="AlphaFoldDB" id="A0A0C3KIC3"/>
<dbReference type="GO" id="GO:0031267">
    <property type="term" value="F:small GTPase binding"/>
    <property type="evidence" value="ECO:0007669"/>
    <property type="project" value="TreeGrafter"/>
</dbReference>
<dbReference type="PANTHER" id="PTHR18921">
    <property type="entry name" value="MYOSIN HEAVY CHAIN - RELATED"/>
    <property type="match status" value="1"/>
</dbReference>
<evidence type="ECO:0000256" key="5">
    <source>
        <dbReference type="SAM" id="MobiDB-lite"/>
    </source>
</evidence>
<dbReference type="Pfam" id="PF10375">
    <property type="entry name" value="GRAB"/>
    <property type="match status" value="1"/>
</dbReference>
<feature type="compositionally biased region" description="Basic and acidic residues" evidence="5">
    <location>
        <begin position="464"/>
        <end position="474"/>
    </location>
</feature>
<feature type="compositionally biased region" description="Low complexity" evidence="5">
    <location>
        <begin position="361"/>
        <end position="371"/>
    </location>
</feature>
<evidence type="ECO:0000256" key="1">
    <source>
        <dbReference type="ARBA" id="ARBA00004555"/>
    </source>
</evidence>
<dbReference type="GO" id="GO:0006888">
    <property type="term" value="P:endoplasmic reticulum to Golgi vesicle-mediated transport"/>
    <property type="evidence" value="ECO:0007669"/>
    <property type="project" value="TreeGrafter"/>
</dbReference>
<organism evidence="7 8">
    <name type="scientific">Tulasnella calospora MUT 4182</name>
    <dbReference type="NCBI Taxonomy" id="1051891"/>
    <lineage>
        <taxon>Eukaryota</taxon>
        <taxon>Fungi</taxon>
        <taxon>Dikarya</taxon>
        <taxon>Basidiomycota</taxon>
        <taxon>Agaricomycotina</taxon>
        <taxon>Agaricomycetes</taxon>
        <taxon>Cantharellales</taxon>
        <taxon>Tulasnellaceae</taxon>
        <taxon>Tulasnella</taxon>
    </lineage>
</organism>
<feature type="compositionally biased region" description="Low complexity" evidence="5">
    <location>
        <begin position="448"/>
        <end position="463"/>
    </location>
</feature>
<feature type="coiled-coil region" evidence="4">
    <location>
        <begin position="91"/>
        <end position="212"/>
    </location>
</feature>
<evidence type="ECO:0000259" key="6">
    <source>
        <dbReference type="PROSITE" id="PS50913"/>
    </source>
</evidence>
<evidence type="ECO:0000256" key="2">
    <source>
        <dbReference type="ARBA" id="ARBA00023034"/>
    </source>
</evidence>
<evidence type="ECO:0000313" key="7">
    <source>
        <dbReference type="EMBL" id="KIO21248.1"/>
    </source>
</evidence>
<evidence type="ECO:0000313" key="8">
    <source>
        <dbReference type="Proteomes" id="UP000054248"/>
    </source>
</evidence>
<feature type="compositionally biased region" description="Polar residues" evidence="5">
    <location>
        <begin position="410"/>
        <end position="441"/>
    </location>
</feature>